<evidence type="ECO:0000256" key="1">
    <source>
        <dbReference type="ARBA" id="ARBA00022574"/>
    </source>
</evidence>
<reference evidence="6" key="1">
    <citation type="submission" date="2017-02" db="UniProtKB">
        <authorList>
            <consortium name="WormBaseParasite"/>
        </authorList>
    </citation>
    <scope>IDENTIFICATION</scope>
</reference>
<reference evidence="4 5" key="2">
    <citation type="submission" date="2018-11" db="EMBL/GenBank/DDBJ databases">
        <authorList>
            <consortium name="Pathogen Informatics"/>
        </authorList>
    </citation>
    <scope>NUCLEOTIDE SEQUENCE [LARGE SCALE GENOMIC DNA]</scope>
</reference>
<evidence type="ECO:0000313" key="4">
    <source>
        <dbReference type="EMBL" id="VDL21787.1"/>
    </source>
</evidence>
<evidence type="ECO:0000313" key="6">
    <source>
        <dbReference type="WBParaSite" id="HDID_0000275401-mRNA-1"/>
    </source>
</evidence>
<protein>
    <submittedName>
        <fullName evidence="6">WD_REPEATS_REGION domain-containing protein</fullName>
    </submittedName>
</protein>
<dbReference type="InterPro" id="IPR001680">
    <property type="entry name" value="WD40_rpt"/>
</dbReference>
<keyword evidence="1 3" id="KW-0853">WD repeat</keyword>
<dbReference type="Gene3D" id="2.130.10.10">
    <property type="entry name" value="YVTN repeat-like/Quinoprotein amine dehydrogenase"/>
    <property type="match status" value="2"/>
</dbReference>
<dbReference type="WBParaSite" id="HDID_0000275401-mRNA-1">
    <property type="protein sequence ID" value="HDID_0000275401-mRNA-1"/>
    <property type="gene ID" value="HDID_0000275401"/>
</dbReference>
<dbReference type="InterPro" id="IPR051179">
    <property type="entry name" value="WD_repeat_multifunction"/>
</dbReference>
<dbReference type="PANTHER" id="PTHR19857:SF8">
    <property type="entry name" value="ANGIO-ASSOCIATED MIGRATORY CELL PROTEIN"/>
    <property type="match status" value="1"/>
</dbReference>
<dbReference type="AlphaFoldDB" id="A0A0R3SDI7"/>
<dbReference type="InterPro" id="IPR015943">
    <property type="entry name" value="WD40/YVTN_repeat-like_dom_sf"/>
</dbReference>
<dbReference type="InterPro" id="IPR036322">
    <property type="entry name" value="WD40_repeat_dom_sf"/>
</dbReference>
<accession>A0A0R3SDI7</accession>
<dbReference type="STRING" id="6216.A0A0R3SDI7"/>
<evidence type="ECO:0000256" key="2">
    <source>
        <dbReference type="ARBA" id="ARBA00022737"/>
    </source>
</evidence>
<evidence type="ECO:0000256" key="3">
    <source>
        <dbReference type="PROSITE-ProRule" id="PRU00221"/>
    </source>
</evidence>
<dbReference type="PROSITE" id="PS50082">
    <property type="entry name" value="WD_REPEATS_2"/>
    <property type="match status" value="1"/>
</dbReference>
<proteinExistence type="predicted"/>
<dbReference type="EMBL" id="UYSG01000723">
    <property type="protein sequence ID" value="VDL21787.1"/>
    <property type="molecule type" value="Genomic_DNA"/>
</dbReference>
<evidence type="ECO:0000313" key="5">
    <source>
        <dbReference type="Proteomes" id="UP000274504"/>
    </source>
</evidence>
<organism evidence="6">
    <name type="scientific">Hymenolepis diminuta</name>
    <name type="common">Rat tapeworm</name>
    <dbReference type="NCBI Taxonomy" id="6216"/>
    <lineage>
        <taxon>Eukaryota</taxon>
        <taxon>Metazoa</taxon>
        <taxon>Spiralia</taxon>
        <taxon>Lophotrochozoa</taxon>
        <taxon>Platyhelminthes</taxon>
        <taxon>Cestoda</taxon>
        <taxon>Eucestoda</taxon>
        <taxon>Cyclophyllidea</taxon>
        <taxon>Hymenolepididae</taxon>
        <taxon>Hymenolepis</taxon>
    </lineage>
</organism>
<dbReference type="OrthoDB" id="538223at2759"/>
<dbReference type="SMART" id="SM00320">
    <property type="entry name" value="WD40"/>
    <property type="match status" value="4"/>
</dbReference>
<feature type="repeat" description="WD" evidence="3">
    <location>
        <begin position="305"/>
        <end position="337"/>
    </location>
</feature>
<keyword evidence="2" id="KW-0677">Repeat</keyword>
<dbReference type="Proteomes" id="UP000274504">
    <property type="component" value="Unassembled WGS sequence"/>
</dbReference>
<dbReference type="Pfam" id="PF00400">
    <property type="entry name" value="WD40"/>
    <property type="match status" value="4"/>
</dbReference>
<dbReference type="PROSITE" id="PS50294">
    <property type="entry name" value="WD_REPEATS_REGION"/>
    <property type="match status" value="1"/>
</dbReference>
<sequence>MIDLKDKYDKLLRSKALCKTERDLIRRKYEELRSLIFPTLSLEKIVTQEVREPINLSKVGEKSQILNDTRKILHISSKPITCVACHPVKEIACCLVKDEEVAFIRSDKAAFSVAFSMPKMQFSAASFSSDVDTLAISSLSGHILIGKLNEDKNSIEIPQLDIVGRYRLHRSAILSLSWHCAGNCLASGSLDSYVRTLAIDKPEIFDIFRGHHGGVNCVRYLPNAPVLGIAYSKDGSNFVSCDASGVVLQWDPRKADQLVQIAGEMAFGHGRNCVSYSQDENFLLTGNTDGTLSIINISNNEIMDTQVHRAPITSVAFSQLGDEVMTSSNDGCVAIWSKVSSIYANFPTIMQRNN</sequence>
<name>A0A0R3SDI7_HYMDI</name>
<dbReference type="PANTHER" id="PTHR19857">
    <property type="entry name" value="MITOCHONDRIAL DIVISION PROTEIN 1-RELATED"/>
    <property type="match status" value="1"/>
</dbReference>
<dbReference type="SUPFAM" id="SSF50978">
    <property type="entry name" value="WD40 repeat-like"/>
    <property type="match status" value="1"/>
</dbReference>
<gene>
    <name evidence="4" type="ORF">HDID_LOCUS2752</name>
</gene>